<feature type="transmembrane region" description="Helical" evidence="10">
    <location>
        <begin position="123"/>
        <end position="144"/>
    </location>
</feature>
<organism evidence="11 12">
    <name type="scientific">Cryoendolithus antarcticus</name>
    <dbReference type="NCBI Taxonomy" id="1507870"/>
    <lineage>
        <taxon>Eukaryota</taxon>
        <taxon>Fungi</taxon>
        <taxon>Dikarya</taxon>
        <taxon>Ascomycota</taxon>
        <taxon>Pezizomycotina</taxon>
        <taxon>Dothideomycetes</taxon>
        <taxon>Dothideomycetidae</taxon>
        <taxon>Cladosporiales</taxon>
        <taxon>Cladosporiaceae</taxon>
        <taxon>Cryoendolithus</taxon>
    </lineage>
</organism>
<dbReference type="GO" id="GO:0034067">
    <property type="term" value="P:protein localization to Golgi apparatus"/>
    <property type="evidence" value="ECO:0007669"/>
    <property type="project" value="TreeGrafter"/>
</dbReference>
<dbReference type="PANTHER" id="PTHR12952">
    <property type="entry name" value="SYS1"/>
    <property type="match status" value="1"/>
</dbReference>
<gene>
    <name evidence="11" type="ORF">B0A48_15280</name>
</gene>
<evidence type="ECO:0000256" key="3">
    <source>
        <dbReference type="ARBA" id="ARBA00022448"/>
    </source>
</evidence>
<evidence type="ECO:0008006" key="13">
    <source>
        <dbReference type="Google" id="ProtNLM"/>
    </source>
</evidence>
<dbReference type="OrthoDB" id="542931at2759"/>
<dbReference type="FunCoup" id="A0A1V8SIE8">
    <property type="interactions" value="444"/>
</dbReference>
<feature type="transmembrane region" description="Helical" evidence="10">
    <location>
        <begin position="99"/>
        <end position="117"/>
    </location>
</feature>
<dbReference type="InterPro" id="IPR019185">
    <property type="entry name" value="Integral_membrane_SYS1-rel"/>
</dbReference>
<dbReference type="AlphaFoldDB" id="A0A1V8SIE8"/>
<dbReference type="EMBL" id="NAJO01000043">
    <property type="protein sequence ID" value="OQN98934.1"/>
    <property type="molecule type" value="Genomic_DNA"/>
</dbReference>
<accession>A0A1V8SIE8</accession>
<evidence type="ECO:0000256" key="6">
    <source>
        <dbReference type="ARBA" id="ARBA00022989"/>
    </source>
</evidence>
<evidence type="ECO:0000256" key="7">
    <source>
        <dbReference type="ARBA" id="ARBA00023034"/>
    </source>
</evidence>
<evidence type="ECO:0000256" key="8">
    <source>
        <dbReference type="ARBA" id="ARBA00023136"/>
    </source>
</evidence>
<keyword evidence="8 10" id="KW-0472">Membrane</keyword>
<dbReference type="Pfam" id="PF09801">
    <property type="entry name" value="SYS1"/>
    <property type="match status" value="1"/>
</dbReference>
<evidence type="ECO:0000256" key="10">
    <source>
        <dbReference type="SAM" id="Phobius"/>
    </source>
</evidence>
<dbReference type="GO" id="GO:0043001">
    <property type="term" value="P:Golgi to plasma membrane protein transport"/>
    <property type="evidence" value="ECO:0007669"/>
    <property type="project" value="TreeGrafter"/>
</dbReference>
<dbReference type="GO" id="GO:0005802">
    <property type="term" value="C:trans-Golgi network"/>
    <property type="evidence" value="ECO:0007669"/>
    <property type="project" value="TreeGrafter"/>
</dbReference>
<evidence type="ECO:0000313" key="12">
    <source>
        <dbReference type="Proteomes" id="UP000192596"/>
    </source>
</evidence>
<keyword evidence="7" id="KW-0333">Golgi apparatus</keyword>
<comment type="similarity">
    <text evidence="2">Belongs to the SYS1 family.</text>
</comment>
<dbReference type="GO" id="GO:0006895">
    <property type="term" value="P:Golgi to endosome transport"/>
    <property type="evidence" value="ECO:0007669"/>
    <property type="project" value="TreeGrafter"/>
</dbReference>
<name>A0A1V8SIE8_9PEZI</name>
<dbReference type="Proteomes" id="UP000192596">
    <property type="component" value="Unassembled WGS sequence"/>
</dbReference>
<keyword evidence="4 10" id="KW-0812">Transmembrane</keyword>
<dbReference type="GO" id="GO:0005829">
    <property type="term" value="C:cytosol"/>
    <property type="evidence" value="ECO:0007669"/>
    <property type="project" value="GOC"/>
</dbReference>
<proteinExistence type="inferred from homology"/>
<evidence type="ECO:0000256" key="4">
    <source>
        <dbReference type="ARBA" id="ARBA00022692"/>
    </source>
</evidence>
<evidence type="ECO:0000313" key="11">
    <source>
        <dbReference type="EMBL" id="OQN98934.1"/>
    </source>
</evidence>
<dbReference type="PANTHER" id="PTHR12952:SF0">
    <property type="entry name" value="PROTEIN SYS1 HOMOLOG"/>
    <property type="match status" value="1"/>
</dbReference>
<protein>
    <recommendedName>
        <fullName evidence="13">Protein SYS1</fullName>
    </recommendedName>
</protein>
<keyword evidence="5" id="KW-0653">Protein transport</keyword>
<reference evidence="12" key="1">
    <citation type="submission" date="2017-03" db="EMBL/GenBank/DDBJ databases">
        <title>Genomes of endolithic fungi from Antarctica.</title>
        <authorList>
            <person name="Coleine C."/>
            <person name="Masonjones S."/>
            <person name="Stajich J.E."/>
        </authorList>
    </citation>
    <scope>NUCLEOTIDE SEQUENCE [LARGE SCALE GENOMIC DNA]</scope>
    <source>
        <strain evidence="12">CCFEE 5527</strain>
    </source>
</reference>
<feature type="transmembrane region" description="Helical" evidence="10">
    <location>
        <begin position="21"/>
        <end position="48"/>
    </location>
</feature>
<evidence type="ECO:0000256" key="9">
    <source>
        <dbReference type="SAM" id="MobiDB-lite"/>
    </source>
</evidence>
<comment type="subcellular location">
    <subcellularLocation>
        <location evidence="1">Golgi apparatus membrane</location>
        <topology evidence="1">Multi-pass membrane protein</topology>
    </subcellularLocation>
</comment>
<feature type="transmembrane region" description="Helical" evidence="10">
    <location>
        <begin position="68"/>
        <end position="92"/>
    </location>
</feature>
<dbReference type="STRING" id="1507870.A0A1V8SIE8"/>
<keyword evidence="3" id="KW-0813">Transport</keyword>
<keyword evidence="12" id="KW-1185">Reference proteome</keyword>
<dbReference type="GO" id="GO:0000139">
    <property type="term" value="C:Golgi membrane"/>
    <property type="evidence" value="ECO:0007669"/>
    <property type="project" value="UniProtKB-SubCell"/>
</dbReference>
<evidence type="ECO:0000256" key="5">
    <source>
        <dbReference type="ARBA" id="ARBA00022927"/>
    </source>
</evidence>
<keyword evidence="6 10" id="KW-1133">Transmembrane helix</keyword>
<feature type="region of interest" description="Disordered" evidence="9">
    <location>
        <begin position="162"/>
        <end position="182"/>
    </location>
</feature>
<dbReference type="InParanoid" id="A0A1V8SIE8"/>
<evidence type="ECO:0000256" key="1">
    <source>
        <dbReference type="ARBA" id="ARBA00004653"/>
    </source>
</evidence>
<sequence>MARRRRPPRPGALADLSPLRILTQIALLQLFYYAASMILIIFTTFVAGRHPDPGLFFDWRELRADVTTGWTLGLCWMLGSLITVIPILLLIARSKLVPDFAITIHGLHLIVTSLYSRAIPTTLYWWVVQAASATLMVFLGMWACQWRELQPMAFGAKIVKPSRPQGSAEAEPLTRASGERVEGDFEMVEMERRGRAG</sequence>
<comment type="caution">
    <text evidence="11">The sequence shown here is derived from an EMBL/GenBank/DDBJ whole genome shotgun (WGS) entry which is preliminary data.</text>
</comment>
<evidence type="ECO:0000256" key="2">
    <source>
        <dbReference type="ARBA" id="ARBA00008160"/>
    </source>
</evidence>